<dbReference type="RefSeq" id="WP_039606926.1">
    <property type="nucleotide sequence ID" value="NZ_FMUP01000003.1"/>
</dbReference>
<evidence type="ECO:0000313" key="3">
    <source>
        <dbReference type="EMBL" id="KHO64250.1"/>
    </source>
</evidence>
<evidence type="ECO:0000259" key="2">
    <source>
        <dbReference type="SMART" id="SM01007"/>
    </source>
</evidence>
<organism evidence="3 4">
    <name type="scientific">Pseudomonas flexibilis</name>
    <dbReference type="NCBI Taxonomy" id="706570"/>
    <lineage>
        <taxon>Bacteria</taxon>
        <taxon>Pseudomonadati</taxon>
        <taxon>Pseudomonadota</taxon>
        <taxon>Gammaproteobacteria</taxon>
        <taxon>Pseudomonadales</taxon>
        <taxon>Pseudomonadaceae</taxon>
        <taxon>Pseudomonas</taxon>
    </lineage>
</organism>
<accession>A0A0B3BNP0</accession>
<dbReference type="Proteomes" id="UP000030980">
    <property type="component" value="Unassembled WGS sequence"/>
</dbReference>
<dbReference type="EMBL" id="JTAK01000005">
    <property type="protein sequence ID" value="KHO64250.1"/>
    <property type="molecule type" value="Genomic_DNA"/>
</dbReference>
<dbReference type="Pfam" id="PF00596">
    <property type="entry name" value="Aldolase_II"/>
    <property type="match status" value="1"/>
</dbReference>
<name>A0A0B3BNP0_9PSED</name>
<feature type="domain" description="Class II aldolase/adducin N-terminal" evidence="2">
    <location>
        <begin position="31"/>
        <end position="208"/>
    </location>
</feature>
<dbReference type="PANTHER" id="PTHR10672:SF3">
    <property type="entry name" value="PROTEIN HU-LI TAI SHAO"/>
    <property type="match status" value="1"/>
</dbReference>
<evidence type="ECO:0000256" key="1">
    <source>
        <dbReference type="ARBA" id="ARBA00037961"/>
    </source>
</evidence>
<dbReference type="SUPFAM" id="SSF53639">
    <property type="entry name" value="AraD/HMP-PK domain-like"/>
    <property type="match status" value="1"/>
</dbReference>
<proteinExistence type="inferred from homology"/>
<protein>
    <submittedName>
        <fullName evidence="3">Aldolase</fullName>
    </submittedName>
</protein>
<dbReference type="InterPro" id="IPR036409">
    <property type="entry name" value="Aldolase_II/adducin_N_sf"/>
</dbReference>
<dbReference type="InterPro" id="IPR051017">
    <property type="entry name" value="Aldolase-II_Adducin_sf"/>
</dbReference>
<dbReference type="SMART" id="SM01007">
    <property type="entry name" value="Aldolase_II"/>
    <property type="match status" value="1"/>
</dbReference>
<sequence>MLNDSLNRELLARYTPKPGRHALLPELTPRQTVALLCRVLYREGYNDHIAGHITLRQGDGSYLANPWELTWGEVTASDIVRLDPKGKVIEGEWNITPAINLHIDLHAARHDVNVVIHNHPQWGSVWSAVGRVPPIYDQTSALVDTDPVLYDEYRGTVEDLDLGRACVEALGTQKWAMLANHGVLVVANGVRQAHLRAITLEWRSRLAWRVESLGGGSPLPINVARATGERTDSNGFPFLWEAMAREEIRRDPSVLE</sequence>
<reference evidence="3 4" key="1">
    <citation type="submission" date="2014-11" db="EMBL/GenBank/DDBJ databases">
        <title>Genome sequence of Pseudomonas tuomuerensis JCM 14085.</title>
        <authorList>
            <person name="Shin S.-K."/>
            <person name="Yi H."/>
        </authorList>
    </citation>
    <scope>NUCLEOTIDE SEQUENCE [LARGE SCALE GENOMIC DNA]</scope>
    <source>
        <strain evidence="3 4">JCM 14085</strain>
    </source>
</reference>
<gene>
    <name evidence="3" type="ORF">PT85_13555</name>
</gene>
<comment type="caution">
    <text evidence="3">The sequence shown here is derived from an EMBL/GenBank/DDBJ whole genome shotgun (WGS) entry which is preliminary data.</text>
</comment>
<dbReference type="GO" id="GO:0005996">
    <property type="term" value="P:monosaccharide metabolic process"/>
    <property type="evidence" value="ECO:0007669"/>
    <property type="project" value="UniProtKB-ARBA"/>
</dbReference>
<dbReference type="STRING" id="706570.PT85_13555"/>
<comment type="similarity">
    <text evidence="1">Belongs to the aldolase class II family.</text>
</comment>
<dbReference type="Gene3D" id="3.40.225.10">
    <property type="entry name" value="Class II aldolase/adducin N-terminal domain"/>
    <property type="match status" value="1"/>
</dbReference>
<dbReference type="GO" id="GO:0051015">
    <property type="term" value="F:actin filament binding"/>
    <property type="evidence" value="ECO:0007669"/>
    <property type="project" value="TreeGrafter"/>
</dbReference>
<dbReference type="OrthoDB" id="5500703at2"/>
<dbReference type="GO" id="GO:0005856">
    <property type="term" value="C:cytoskeleton"/>
    <property type="evidence" value="ECO:0007669"/>
    <property type="project" value="TreeGrafter"/>
</dbReference>
<dbReference type="InterPro" id="IPR001303">
    <property type="entry name" value="Aldolase_II/adducin_N"/>
</dbReference>
<dbReference type="AlphaFoldDB" id="A0A0B3BNP0"/>
<evidence type="ECO:0000313" key="4">
    <source>
        <dbReference type="Proteomes" id="UP000030980"/>
    </source>
</evidence>
<dbReference type="PANTHER" id="PTHR10672">
    <property type="entry name" value="ADDUCIN"/>
    <property type="match status" value="1"/>
</dbReference>
<keyword evidence="4" id="KW-1185">Reference proteome</keyword>